<name>A0AAE3GNH3_9CYAN</name>
<keyword evidence="2" id="KW-0456">Lyase</keyword>
<dbReference type="InterPro" id="IPR050312">
    <property type="entry name" value="IolE/XylAMocC-like"/>
</dbReference>
<gene>
    <name evidence="2" type="primary">iolE</name>
    <name evidence="2" type="ORF">NJ959_05005</name>
</gene>
<dbReference type="Proteomes" id="UP001204953">
    <property type="component" value="Unassembled WGS sequence"/>
</dbReference>
<reference evidence="2" key="1">
    <citation type="submission" date="2022-06" db="EMBL/GenBank/DDBJ databases">
        <title>New cyanobacteria of genus Symplocastrum in benthos of Lake Baikal.</title>
        <authorList>
            <person name="Sorokovikova E."/>
            <person name="Tikhonova I."/>
            <person name="Krasnopeev A."/>
            <person name="Evseev P."/>
            <person name="Gladkikh A."/>
            <person name="Belykh O."/>
        </authorList>
    </citation>
    <scope>NUCLEOTIDE SEQUENCE</scope>
    <source>
        <strain evidence="2">BBK-W-15</strain>
    </source>
</reference>
<sequence length="362" mass="40092">MNKSSVFRKIKRVSGSFALLFIFLLLGINSLTLPATAATSGNNSFLVSLVPPPSEPVILSPLFDRGKVKLGITPTGWSNSDDRTIDLTPPIRDQQILSEMALAGFEGSQMGPQLPQDTAVLKSELALRNLEISEPWVGTLFTEGKDDETLAEFDKQVNFMKEMGGNTIVVAEMGGAVHQTNVDPLTNRPHFDDQQWSAMVDGLNLLGELANGNGMQLMYHPHIGTGVENLDDITRLMNDTNPEYVNLLLDTGHLYYAGVDPLEVAKTYKDRIKHVHMKNIRQEVLDESKDTGRSFLDSIRAGIFTVPGDEAGAIDFQPILQELATANYEGWLMVEAEQDPHQAHPLRYALMARTYLRDLIGW</sequence>
<evidence type="ECO:0000259" key="1">
    <source>
        <dbReference type="Pfam" id="PF01261"/>
    </source>
</evidence>
<dbReference type="InterPro" id="IPR013022">
    <property type="entry name" value="Xyl_isomerase-like_TIM-brl"/>
</dbReference>
<dbReference type="AlphaFoldDB" id="A0AAE3GNH3"/>
<accession>A0AAE3GNH3</accession>
<dbReference type="EMBL" id="JAMZMM010000029">
    <property type="protein sequence ID" value="MCP2727835.1"/>
    <property type="molecule type" value="Genomic_DNA"/>
</dbReference>
<organism evidence="2 3">
    <name type="scientific">Limnofasciculus baicalensis BBK-W-15</name>
    <dbReference type="NCBI Taxonomy" id="2699891"/>
    <lineage>
        <taxon>Bacteria</taxon>
        <taxon>Bacillati</taxon>
        <taxon>Cyanobacteriota</taxon>
        <taxon>Cyanophyceae</taxon>
        <taxon>Coleofasciculales</taxon>
        <taxon>Coleofasciculaceae</taxon>
        <taxon>Limnofasciculus</taxon>
        <taxon>Limnofasciculus baicalensis</taxon>
    </lineage>
</organism>
<dbReference type="InterPro" id="IPR030823">
    <property type="entry name" value="IolE/MocC"/>
</dbReference>
<dbReference type="SUPFAM" id="SSF51658">
    <property type="entry name" value="Xylose isomerase-like"/>
    <property type="match status" value="1"/>
</dbReference>
<dbReference type="PANTHER" id="PTHR12110:SF41">
    <property type="entry name" value="INOSOSE DEHYDRATASE"/>
    <property type="match status" value="1"/>
</dbReference>
<dbReference type="EC" id="4.2.1.44" evidence="2"/>
<feature type="domain" description="Xylose isomerase-like TIM barrel" evidence="1">
    <location>
        <begin position="101"/>
        <end position="344"/>
    </location>
</feature>
<dbReference type="PANTHER" id="PTHR12110">
    <property type="entry name" value="HYDROXYPYRUVATE ISOMERASE"/>
    <property type="match status" value="1"/>
</dbReference>
<dbReference type="InterPro" id="IPR036237">
    <property type="entry name" value="Xyl_isomerase-like_sf"/>
</dbReference>
<comment type="caution">
    <text evidence="2">The sequence shown here is derived from an EMBL/GenBank/DDBJ whole genome shotgun (WGS) entry which is preliminary data.</text>
</comment>
<dbReference type="RefSeq" id="WP_254010642.1">
    <property type="nucleotide sequence ID" value="NZ_JAMZMM010000029.1"/>
</dbReference>
<protein>
    <submittedName>
        <fullName evidence="2">Myo-inosose-2 dehydratase</fullName>
        <ecNumber evidence="2">4.2.1.44</ecNumber>
    </submittedName>
</protein>
<dbReference type="Pfam" id="PF01261">
    <property type="entry name" value="AP_endonuc_2"/>
    <property type="match status" value="1"/>
</dbReference>
<dbReference type="Gene3D" id="3.20.20.150">
    <property type="entry name" value="Divalent-metal-dependent TIM barrel enzymes"/>
    <property type="match status" value="1"/>
</dbReference>
<dbReference type="GO" id="GO:0050114">
    <property type="term" value="F:myo-inosose-2 dehydratase activity"/>
    <property type="evidence" value="ECO:0007669"/>
    <property type="project" value="UniProtKB-EC"/>
</dbReference>
<dbReference type="NCBIfam" id="TIGR04379">
    <property type="entry name" value="myo_inos_iolE"/>
    <property type="match status" value="1"/>
</dbReference>
<evidence type="ECO:0000313" key="3">
    <source>
        <dbReference type="Proteomes" id="UP001204953"/>
    </source>
</evidence>
<keyword evidence="3" id="KW-1185">Reference proteome</keyword>
<evidence type="ECO:0000313" key="2">
    <source>
        <dbReference type="EMBL" id="MCP2727835.1"/>
    </source>
</evidence>
<proteinExistence type="predicted"/>